<keyword evidence="2 10" id="KW-0813">Transport</keyword>
<feature type="transmembrane region" description="Helical" evidence="10">
    <location>
        <begin position="182"/>
        <end position="202"/>
    </location>
</feature>
<evidence type="ECO:0000256" key="9">
    <source>
        <dbReference type="ARBA" id="ARBA00023201"/>
    </source>
</evidence>
<evidence type="ECO:0000256" key="2">
    <source>
        <dbReference type="ARBA" id="ARBA00022448"/>
    </source>
</evidence>
<gene>
    <name evidence="13" type="ORF">ISF26_11205</name>
</gene>
<dbReference type="RefSeq" id="WP_230844070.1">
    <property type="nucleotide sequence ID" value="NZ_CP063845.1"/>
</dbReference>
<keyword evidence="9 10" id="KW-0739">Sodium transport</keyword>
<evidence type="ECO:0000256" key="11">
    <source>
        <dbReference type="SAM" id="MobiDB-lite"/>
    </source>
</evidence>
<dbReference type="InterPro" id="IPR004705">
    <property type="entry name" value="Cation/H_exchanger_CPA1_bac"/>
</dbReference>
<evidence type="ECO:0000256" key="4">
    <source>
        <dbReference type="ARBA" id="ARBA00022692"/>
    </source>
</evidence>
<comment type="similarity">
    <text evidence="10">Belongs to the monovalent cation:proton antiporter 1 (CPA1) transporter (TC 2.A.36) family.</text>
</comment>
<dbReference type="PANTHER" id="PTHR10110:SF86">
    <property type="entry name" value="SODIUM_HYDROGEN EXCHANGER 7"/>
    <property type="match status" value="1"/>
</dbReference>
<dbReference type="Pfam" id="PF00999">
    <property type="entry name" value="Na_H_Exchanger"/>
    <property type="match status" value="1"/>
</dbReference>
<feature type="transmembrane region" description="Helical" evidence="10">
    <location>
        <begin position="28"/>
        <end position="48"/>
    </location>
</feature>
<proteinExistence type="inferred from homology"/>
<feature type="region of interest" description="Disordered" evidence="11">
    <location>
        <begin position="548"/>
        <end position="577"/>
    </location>
</feature>
<reference evidence="13 14" key="1">
    <citation type="journal article" date="2021" name="Genome Biol. Evol.">
        <title>Complete Genome Sequencing of a Novel Gloeobacter Species from a Waterfall Cave in Mexico.</title>
        <authorList>
            <person name="Saw J.H."/>
            <person name="Cardona T."/>
            <person name="Montejano G."/>
        </authorList>
    </citation>
    <scope>NUCLEOTIDE SEQUENCE [LARGE SCALE GENOMIC DNA]</scope>
    <source>
        <strain evidence="13">MG652769</strain>
    </source>
</reference>
<feature type="transmembrane region" description="Helical" evidence="10">
    <location>
        <begin position="54"/>
        <end position="71"/>
    </location>
</feature>
<dbReference type="InterPro" id="IPR006153">
    <property type="entry name" value="Cation/H_exchanger_TM"/>
</dbReference>
<feature type="transmembrane region" description="Helical" evidence="10">
    <location>
        <begin position="6"/>
        <end position="21"/>
    </location>
</feature>
<dbReference type="InterPro" id="IPR018422">
    <property type="entry name" value="Cation/H_exchanger_CPA1"/>
</dbReference>
<keyword evidence="14" id="KW-1185">Reference proteome</keyword>
<comment type="function">
    <text evidence="10">Na(+)/H(+) antiporter that extrudes sodium in exchange for external protons.</text>
</comment>
<comment type="caution">
    <text evidence="10">Lacks conserved residue(s) required for the propagation of feature annotation.</text>
</comment>
<evidence type="ECO:0000256" key="10">
    <source>
        <dbReference type="RuleBase" id="RU366002"/>
    </source>
</evidence>
<keyword evidence="7 10" id="KW-0406">Ion transport</keyword>
<evidence type="ECO:0000256" key="5">
    <source>
        <dbReference type="ARBA" id="ARBA00022989"/>
    </source>
</evidence>
<sequence>MHAVETVLGLLVAVCALFVLARRVSVPYSILLVLGGLGLSLVPGLPQVELEPELVFVLFLPPLLTAAAWNTNWRDFKANLQPIVLLAVGLVFATTFAVATAVRVVVPEMPWAVALVLGAIVSPPDAVAATSIAQLLGVPRRVVTILEGESLVNDASGLVAYRFAVAAVVTGHFSPVEAGAQFLLLATGGVAVGLAAGWLLAFLQRQVEETPVEIALTLLGSYGAYLLGEQLHLSGVLAAVTVGLYHRRLSSKIMSPVTRIQAIAVWNMVVFVLNGLAFILIGLQLPTIVEGLTEYTPATLAFYATVASAAAILVRLVWVFLFAYGPRWLSASLRRRDPIAWRPVLVVGWTGMRGVVSLAAALAVPTLTASGAPFPQRNLILFLSFSVILVTLVLQGLTLPPLIRLLGLGDDGQGEREERFARQQAAAAALACIDTLVRERPAECAATPLVAAMRQHYADRLRIYAEEVVAESSIHLTCKLAIEAELQHRLLAAERERVLQLRAEGLIDDEALLAIERDLDIEELRLARVRALVQRGLGAVGTPCRLPSIGRSAPSASMNPVASPEGREGHCNSEPTP</sequence>
<evidence type="ECO:0000313" key="14">
    <source>
        <dbReference type="Proteomes" id="UP001054846"/>
    </source>
</evidence>
<dbReference type="EMBL" id="CP063845">
    <property type="protein sequence ID" value="UFP96734.1"/>
    <property type="molecule type" value="Genomic_DNA"/>
</dbReference>
<evidence type="ECO:0000313" key="13">
    <source>
        <dbReference type="EMBL" id="UFP96734.1"/>
    </source>
</evidence>
<keyword evidence="3 10" id="KW-1003">Cell membrane</keyword>
<keyword evidence="5 10" id="KW-1133">Transmembrane helix</keyword>
<dbReference type="Gene3D" id="6.10.140.1330">
    <property type="match status" value="1"/>
</dbReference>
<feature type="domain" description="Cation/H+ exchanger transmembrane" evidence="12">
    <location>
        <begin position="11"/>
        <end position="403"/>
    </location>
</feature>
<protein>
    <submittedName>
        <fullName evidence="13">Na+/H+ antiporter</fullName>
    </submittedName>
</protein>
<evidence type="ECO:0000256" key="1">
    <source>
        <dbReference type="ARBA" id="ARBA00004651"/>
    </source>
</evidence>
<keyword evidence="4 10" id="KW-0812">Transmembrane</keyword>
<dbReference type="Proteomes" id="UP001054846">
    <property type="component" value="Chromosome"/>
</dbReference>
<evidence type="ECO:0000256" key="7">
    <source>
        <dbReference type="ARBA" id="ARBA00023065"/>
    </source>
</evidence>
<comment type="subcellular location">
    <subcellularLocation>
        <location evidence="1 10">Cell membrane</location>
        <topology evidence="1 10">Multi-pass membrane protein</topology>
    </subcellularLocation>
</comment>
<keyword evidence="6 10" id="KW-0915">Sodium</keyword>
<feature type="transmembrane region" description="Helical" evidence="10">
    <location>
        <begin position="344"/>
        <end position="367"/>
    </location>
</feature>
<feature type="transmembrane region" description="Helical" evidence="10">
    <location>
        <begin position="379"/>
        <end position="399"/>
    </location>
</feature>
<dbReference type="NCBIfam" id="TIGR00831">
    <property type="entry name" value="a_cpa1"/>
    <property type="match status" value="1"/>
</dbReference>
<evidence type="ECO:0000256" key="3">
    <source>
        <dbReference type="ARBA" id="ARBA00022475"/>
    </source>
</evidence>
<evidence type="ECO:0000256" key="6">
    <source>
        <dbReference type="ARBA" id="ARBA00023053"/>
    </source>
</evidence>
<evidence type="ECO:0000256" key="8">
    <source>
        <dbReference type="ARBA" id="ARBA00023136"/>
    </source>
</evidence>
<evidence type="ECO:0000259" key="12">
    <source>
        <dbReference type="Pfam" id="PF00999"/>
    </source>
</evidence>
<feature type="transmembrane region" description="Helical" evidence="10">
    <location>
        <begin position="83"/>
        <end position="105"/>
    </location>
</feature>
<keyword evidence="8 10" id="KW-0472">Membrane</keyword>
<feature type="transmembrane region" description="Helical" evidence="10">
    <location>
        <begin position="300"/>
        <end position="324"/>
    </location>
</feature>
<accession>A0ABY3PT88</accession>
<feature type="transmembrane region" description="Helical" evidence="10">
    <location>
        <begin position="265"/>
        <end position="288"/>
    </location>
</feature>
<organism evidence="13 14">
    <name type="scientific">Gloeobacter morelensis MG652769</name>
    <dbReference type="NCBI Taxonomy" id="2781736"/>
    <lineage>
        <taxon>Bacteria</taxon>
        <taxon>Bacillati</taxon>
        <taxon>Cyanobacteriota</taxon>
        <taxon>Cyanophyceae</taxon>
        <taxon>Gloeobacterales</taxon>
        <taxon>Gloeobacteraceae</taxon>
        <taxon>Gloeobacter</taxon>
        <taxon>Gloeobacter morelensis</taxon>
    </lineage>
</organism>
<name>A0ABY3PT88_9CYAN</name>
<keyword evidence="10" id="KW-0050">Antiport</keyword>
<dbReference type="PANTHER" id="PTHR10110">
    <property type="entry name" value="SODIUM/HYDROGEN EXCHANGER"/>
    <property type="match status" value="1"/>
</dbReference>